<dbReference type="RefSeq" id="WP_035848486.1">
    <property type="nucleotide sequence ID" value="NZ_KK073874.1"/>
</dbReference>
<evidence type="ECO:0000313" key="5">
    <source>
        <dbReference type="Proteomes" id="UP000021053"/>
    </source>
</evidence>
<dbReference type="PROSITE" id="PS51502">
    <property type="entry name" value="S_R_A_B_BARREL"/>
    <property type="match status" value="1"/>
</dbReference>
<feature type="domain" description="VOC" evidence="3">
    <location>
        <begin position="118"/>
        <end position="233"/>
    </location>
</feature>
<name>A0A010ZM27_9ACTN</name>
<dbReference type="Gene3D" id="3.10.180.10">
    <property type="entry name" value="2,3-Dihydroxybiphenyl 1,2-Dioxygenase, domain 1"/>
    <property type="match status" value="2"/>
</dbReference>
<gene>
    <name evidence="4" type="ORF">CryarDRAFT_0758</name>
</gene>
<dbReference type="Proteomes" id="UP000021053">
    <property type="component" value="Unassembled WGS sequence"/>
</dbReference>
<evidence type="ECO:0000259" key="3">
    <source>
        <dbReference type="PROSITE" id="PS51819"/>
    </source>
</evidence>
<dbReference type="PANTHER" id="PTHR33178:SF10">
    <property type="entry name" value="STRESS-RESPONSE A_B BARREL DOMAIN-CONTAINING PROTEIN"/>
    <property type="match status" value="1"/>
</dbReference>
<evidence type="ECO:0000313" key="4">
    <source>
        <dbReference type="EMBL" id="EXG79714.1"/>
    </source>
</evidence>
<feature type="domain" description="Stress-response A/B barrel" evidence="2">
    <location>
        <begin position="2"/>
        <end position="95"/>
    </location>
</feature>
<keyword evidence="4" id="KW-0560">Oxidoreductase</keyword>
<evidence type="ECO:0000256" key="1">
    <source>
        <dbReference type="ARBA" id="ARBA00011738"/>
    </source>
</evidence>
<sequence length="405" mass="46308">MIRHVVAFKFKPETSAETVAAVLAEVESFPSRYPQMRSFVLGPNISLRDTRMSHVFTIEFDDEDDLKSYLNSESHETFVRETWRPVIDSQTIVTLAASSPFRSESVLPENNRPRGPYGIQFARLATPALDEAVEFYTYLVGLQVEARTAEYAQLRAGTEHHSIELVSDPSLTQFQPLAIGLSVESEAVLDDLEKRLRAEGAEILPLHERTASIVTRGFATKDPNGLTLEFGYEFLEYAEPPMLEYRPLDLVHPFLSTDKYEESLHFYLNVLGFQASDYVMTPGRGTSAFIRSEDRYHHSVALRRDNTFFLAHLCFRMKSLDHVMRGRAKALYKNVEIASDIVNHSASTSIAFYLYDERFGPRIELCDGHRVFTPEEHETHKARRMGGDPRNIDVWRAAADDWERF</sequence>
<dbReference type="Pfam" id="PF07876">
    <property type="entry name" value="Dabb"/>
    <property type="match status" value="1"/>
</dbReference>
<proteinExistence type="predicted"/>
<dbReference type="AlphaFoldDB" id="A0A010ZM27"/>
<feature type="domain" description="VOC" evidence="3">
    <location>
        <begin position="247"/>
        <end position="368"/>
    </location>
</feature>
<dbReference type="Pfam" id="PF00903">
    <property type="entry name" value="Glyoxalase"/>
    <property type="match status" value="2"/>
</dbReference>
<dbReference type="InterPro" id="IPR029068">
    <property type="entry name" value="Glyas_Bleomycin-R_OHBP_Dase"/>
</dbReference>
<dbReference type="EMBL" id="JFBT01000001">
    <property type="protein sequence ID" value="EXG79714.1"/>
    <property type="molecule type" value="Genomic_DNA"/>
</dbReference>
<dbReference type="SUPFAM" id="SSF54593">
    <property type="entry name" value="Glyoxalase/Bleomycin resistance protein/Dihydroxybiphenyl dioxygenase"/>
    <property type="match status" value="1"/>
</dbReference>
<dbReference type="PATRIC" id="fig|927661.3.peg.745"/>
<organism evidence="4 5">
    <name type="scientific">Cryptosporangium arvum DSM 44712</name>
    <dbReference type="NCBI Taxonomy" id="927661"/>
    <lineage>
        <taxon>Bacteria</taxon>
        <taxon>Bacillati</taxon>
        <taxon>Actinomycetota</taxon>
        <taxon>Actinomycetes</taxon>
        <taxon>Cryptosporangiales</taxon>
        <taxon>Cryptosporangiaceae</taxon>
        <taxon>Cryptosporangium</taxon>
    </lineage>
</organism>
<dbReference type="OrthoDB" id="317332at2"/>
<dbReference type="InterPro" id="IPR037523">
    <property type="entry name" value="VOC_core"/>
</dbReference>
<dbReference type="PROSITE" id="PS51819">
    <property type="entry name" value="VOC"/>
    <property type="match status" value="2"/>
</dbReference>
<dbReference type="SUPFAM" id="SSF54909">
    <property type="entry name" value="Dimeric alpha+beta barrel"/>
    <property type="match status" value="1"/>
</dbReference>
<dbReference type="InterPro" id="IPR013097">
    <property type="entry name" value="Dabb"/>
</dbReference>
<accession>A0A010ZM27</accession>
<comment type="caution">
    <text evidence="4">The sequence shown here is derived from an EMBL/GenBank/DDBJ whole genome shotgun (WGS) entry which is preliminary data.</text>
</comment>
<dbReference type="PANTHER" id="PTHR33178">
    <property type="match status" value="1"/>
</dbReference>
<dbReference type="InterPro" id="IPR004360">
    <property type="entry name" value="Glyas_Fos-R_dOase_dom"/>
</dbReference>
<dbReference type="InterPro" id="IPR011008">
    <property type="entry name" value="Dimeric_a/b-barrel"/>
</dbReference>
<dbReference type="InterPro" id="IPR044662">
    <property type="entry name" value="HS1/DABB1-like"/>
</dbReference>
<keyword evidence="4" id="KW-0223">Dioxygenase</keyword>
<comment type="subunit">
    <text evidence="1">Homodimer.</text>
</comment>
<keyword evidence="5" id="KW-1185">Reference proteome</keyword>
<dbReference type="HOGENOM" id="CLU_684817_0_0_11"/>
<dbReference type="GO" id="GO:0051213">
    <property type="term" value="F:dioxygenase activity"/>
    <property type="evidence" value="ECO:0007669"/>
    <property type="project" value="UniProtKB-KW"/>
</dbReference>
<reference evidence="4 5" key="1">
    <citation type="submission" date="2013-07" db="EMBL/GenBank/DDBJ databases">
        <authorList>
            <consortium name="DOE Joint Genome Institute"/>
            <person name="Eisen J."/>
            <person name="Huntemann M."/>
            <person name="Han J."/>
            <person name="Chen A."/>
            <person name="Kyrpides N."/>
            <person name="Mavromatis K."/>
            <person name="Markowitz V."/>
            <person name="Palaniappan K."/>
            <person name="Ivanova N."/>
            <person name="Schaumberg A."/>
            <person name="Pati A."/>
            <person name="Liolios K."/>
            <person name="Nordberg H.P."/>
            <person name="Cantor M.N."/>
            <person name="Hua S.X."/>
            <person name="Woyke T."/>
        </authorList>
    </citation>
    <scope>NUCLEOTIDE SEQUENCE [LARGE SCALE GENOMIC DNA]</scope>
    <source>
        <strain evidence="4 5">DSM 44712</strain>
    </source>
</reference>
<protein>
    <submittedName>
        <fullName evidence="4">Putative ring-cleavage extradiol dioxygenase</fullName>
    </submittedName>
</protein>
<dbReference type="SMART" id="SM00886">
    <property type="entry name" value="Dabb"/>
    <property type="match status" value="1"/>
</dbReference>
<evidence type="ECO:0000259" key="2">
    <source>
        <dbReference type="PROSITE" id="PS51502"/>
    </source>
</evidence>
<dbReference type="Gene3D" id="3.30.70.100">
    <property type="match status" value="1"/>
</dbReference>